<evidence type="ECO:0000259" key="10">
    <source>
        <dbReference type="Pfam" id="PF21082"/>
    </source>
</evidence>
<feature type="transmembrane region" description="Helical" evidence="7">
    <location>
        <begin position="592"/>
        <end position="611"/>
    </location>
</feature>
<keyword evidence="12" id="KW-1185">Reference proteome</keyword>
<name>A0A848H6A9_9BURK</name>
<evidence type="ECO:0000256" key="4">
    <source>
        <dbReference type="ARBA" id="ARBA00022692"/>
    </source>
</evidence>
<keyword evidence="5 7" id="KW-1133">Transmembrane helix</keyword>
<dbReference type="InterPro" id="IPR052702">
    <property type="entry name" value="MscS-like_channel"/>
</dbReference>
<keyword evidence="3" id="KW-1003">Cell membrane</keyword>
<sequence length="816" mass="88068">MNLRLAHRAFLRGLAAGLLLAAVPVRPAEPPAAAPAATAARKPITIAEIIPRADSDQRQAERVASEFAAQDPAERLQPSLDAIAASVDDKLRAFPPGDLVRLPVRRLESLERHWRFDARRFDRWQGEMRDATQPLLDDAADIARRRMDWEATRAAVGLDGLPAALATRVDAMIARLQQVERGLSQPLERVIALRQQANALDARIVAGRRQVADAIQDIDRRLLRLDAPPLWRAYQPGAGGTDAAASLAEGLEIETRFLRDYALADGIRLARALELLLLPLVLFLAARGRRALEPVDVELSAARALARPVSLWLLLVVTAVLAFEPDAPLMAQQLAMLLAAIPVLRLLPPASQRELGPWPYVASGLFLLNRLGFLVMSSTLLYRVYVLGLAVLALVLMLWLLLRLQHAMNAGKAGTMARGLRVGGLASVGLLVASIASNVAGNLSLAEMLVDGVVDSGYLALMAHVGVAVCVVLLQLLMNRSRWSRRRLLRPDAPPLERLLVRVVKVAALAGWAAYAMNSFRVFRPAYGAASELLSYELTLGEISLSLGRVCVFFLAVFLSVGAARLVRLLLRDEMLPRLEVPQGVGSSVASLAYYAMLLLGFVLALSAAGFRVSQLALVFGALGVGIGFGLQALVNNFVSGLVLMVERPLRVGDVVEMGGITGEVRTIGLRATVLRTFDGADVVVPNGSLLSGNLTNWTLVDRRRRVEVNVGLEYGCEPARAIELLLATAGATPGIAAQPAPQVLFQGLGANSLDFVVRAWCEDFDASATTRSALVTRIHDAVTAAGLRFPFPQRDLNLRSVSPEAEAVLRPQPPR</sequence>
<dbReference type="InterPro" id="IPR006311">
    <property type="entry name" value="TAT_signal"/>
</dbReference>
<dbReference type="InterPro" id="IPR006685">
    <property type="entry name" value="MscS_channel_2nd"/>
</dbReference>
<feature type="domain" description="Mechanosensitive ion channel MscS" evidence="9">
    <location>
        <begin position="634"/>
        <end position="699"/>
    </location>
</feature>
<evidence type="ECO:0000256" key="1">
    <source>
        <dbReference type="ARBA" id="ARBA00004651"/>
    </source>
</evidence>
<dbReference type="SUPFAM" id="SSF50182">
    <property type="entry name" value="Sm-like ribonucleoproteins"/>
    <property type="match status" value="1"/>
</dbReference>
<feature type="transmembrane region" description="Helical" evidence="7">
    <location>
        <begin position="547"/>
        <end position="571"/>
    </location>
</feature>
<dbReference type="Proteomes" id="UP000541185">
    <property type="component" value="Unassembled WGS sequence"/>
</dbReference>
<feature type="domain" description="Mechanosensitive ion channel MscS C-terminal" evidence="10">
    <location>
        <begin position="707"/>
        <end position="790"/>
    </location>
</feature>
<keyword evidence="4 7" id="KW-0812">Transmembrane</keyword>
<dbReference type="SUPFAM" id="SSF82861">
    <property type="entry name" value="Mechanosensitive channel protein MscS (YggB), transmembrane region"/>
    <property type="match status" value="1"/>
</dbReference>
<evidence type="ECO:0000313" key="12">
    <source>
        <dbReference type="Proteomes" id="UP000541185"/>
    </source>
</evidence>
<dbReference type="Pfam" id="PF00924">
    <property type="entry name" value="MS_channel_2nd"/>
    <property type="match status" value="1"/>
</dbReference>
<feature type="transmembrane region" description="Helical" evidence="7">
    <location>
        <begin position="422"/>
        <end position="445"/>
    </location>
</feature>
<comment type="subcellular location">
    <subcellularLocation>
        <location evidence="1">Cell membrane</location>
        <topology evidence="1">Multi-pass membrane protein</topology>
    </subcellularLocation>
</comment>
<dbReference type="Pfam" id="PF21082">
    <property type="entry name" value="MS_channel_3rd"/>
    <property type="match status" value="1"/>
</dbReference>
<protein>
    <submittedName>
        <fullName evidence="11">Mechanosensitive ion channel</fullName>
    </submittedName>
</protein>
<evidence type="ECO:0000259" key="9">
    <source>
        <dbReference type="Pfam" id="PF00924"/>
    </source>
</evidence>
<dbReference type="InterPro" id="IPR010920">
    <property type="entry name" value="LSM_dom_sf"/>
</dbReference>
<keyword evidence="6 7" id="KW-0472">Membrane</keyword>
<evidence type="ECO:0000256" key="8">
    <source>
        <dbReference type="SAM" id="SignalP"/>
    </source>
</evidence>
<gene>
    <name evidence="11" type="ORF">HHL11_22310</name>
</gene>
<dbReference type="PROSITE" id="PS51318">
    <property type="entry name" value="TAT"/>
    <property type="match status" value="1"/>
</dbReference>
<dbReference type="InterPro" id="IPR049278">
    <property type="entry name" value="MS_channel_C"/>
</dbReference>
<dbReference type="Gene3D" id="3.30.70.100">
    <property type="match status" value="1"/>
</dbReference>
<dbReference type="InterPro" id="IPR011066">
    <property type="entry name" value="MscS_channel_C_sf"/>
</dbReference>
<evidence type="ECO:0000256" key="6">
    <source>
        <dbReference type="ARBA" id="ARBA00023136"/>
    </source>
</evidence>
<organism evidence="11 12">
    <name type="scientific">Ramlibacter agri</name>
    <dbReference type="NCBI Taxonomy" id="2728837"/>
    <lineage>
        <taxon>Bacteria</taxon>
        <taxon>Pseudomonadati</taxon>
        <taxon>Pseudomonadota</taxon>
        <taxon>Betaproteobacteria</taxon>
        <taxon>Burkholderiales</taxon>
        <taxon>Comamonadaceae</taxon>
        <taxon>Ramlibacter</taxon>
    </lineage>
</organism>
<feature type="transmembrane region" description="Helical" evidence="7">
    <location>
        <begin position="617"/>
        <end position="639"/>
    </location>
</feature>
<keyword evidence="8" id="KW-0732">Signal</keyword>
<dbReference type="InterPro" id="IPR011014">
    <property type="entry name" value="MscS_channel_TM-2"/>
</dbReference>
<dbReference type="EMBL" id="JABBFX010000002">
    <property type="protein sequence ID" value="NML46496.1"/>
    <property type="molecule type" value="Genomic_DNA"/>
</dbReference>
<evidence type="ECO:0000313" key="11">
    <source>
        <dbReference type="EMBL" id="NML46496.1"/>
    </source>
</evidence>
<dbReference type="AlphaFoldDB" id="A0A848H6A9"/>
<evidence type="ECO:0000256" key="7">
    <source>
        <dbReference type="SAM" id="Phobius"/>
    </source>
</evidence>
<reference evidence="11 12" key="1">
    <citation type="submission" date="2020-04" db="EMBL/GenBank/DDBJ databases">
        <title>Ramlibacter sp. G-1-2-2 isolated from soil.</title>
        <authorList>
            <person name="Dahal R.H."/>
        </authorList>
    </citation>
    <scope>NUCLEOTIDE SEQUENCE [LARGE SCALE GENOMIC DNA]</scope>
    <source>
        <strain evidence="11 12">G-1-2-2</strain>
    </source>
</reference>
<evidence type="ECO:0000256" key="3">
    <source>
        <dbReference type="ARBA" id="ARBA00022475"/>
    </source>
</evidence>
<comment type="caution">
    <text evidence="11">The sequence shown here is derived from an EMBL/GenBank/DDBJ whole genome shotgun (WGS) entry which is preliminary data.</text>
</comment>
<dbReference type="GO" id="GO:0008381">
    <property type="term" value="F:mechanosensitive monoatomic ion channel activity"/>
    <property type="evidence" value="ECO:0007669"/>
    <property type="project" value="UniProtKB-ARBA"/>
</dbReference>
<dbReference type="InterPro" id="IPR023408">
    <property type="entry name" value="MscS_beta-dom_sf"/>
</dbReference>
<evidence type="ECO:0000256" key="5">
    <source>
        <dbReference type="ARBA" id="ARBA00022989"/>
    </source>
</evidence>
<dbReference type="GO" id="GO:0005886">
    <property type="term" value="C:plasma membrane"/>
    <property type="evidence" value="ECO:0007669"/>
    <property type="project" value="UniProtKB-SubCell"/>
</dbReference>
<evidence type="ECO:0000256" key="2">
    <source>
        <dbReference type="ARBA" id="ARBA00008017"/>
    </source>
</evidence>
<dbReference type="PANTHER" id="PTHR30347:SF1">
    <property type="entry name" value="MECHANOSENSITIVE CHANNEL MSCK"/>
    <property type="match status" value="1"/>
</dbReference>
<comment type="similarity">
    <text evidence="2">Belongs to the MscS (TC 1.A.23) family.</text>
</comment>
<feature type="chain" id="PRO_5032754381" evidence="8">
    <location>
        <begin position="22"/>
        <end position="816"/>
    </location>
</feature>
<feature type="transmembrane region" description="Helical" evidence="7">
    <location>
        <begin position="457"/>
        <end position="478"/>
    </location>
</feature>
<dbReference type="Gene3D" id="1.10.287.1260">
    <property type="match status" value="1"/>
</dbReference>
<dbReference type="PANTHER" id="PTHR30347">
    <property type="entry name" value="POTASSIUM CHANNEL RELATED"/>
    <property type="match status" value="1"/>
</dbReference>
<feature type="transmembrane region" description="Helical" evidence="7">
    <location>
        <begin position="382"/>
        <end position="402"/>
    </location>
</feature>
<accession>A0A848H6A9</accession>
<feature type="signal peptide" evidence="8">
    <location>
        <begin position="1"/>
        <end position="21"/>
    </location>
</feature>
<dbReference type="Gene3D" id="2.30.30.60">
    <property type="match status" value="1"/>
</dbReference>
<proteinExistence type="inferred from homology"/>
<dbReference type="SUPFAM" id="SSF82689">
    <property type="entry name" value="Mechanosensitive channel protein MscS (YggB), C-terminal domain"/>
    <property type="match status" value="1"/>
</dbReference>